<dbReference type="InterPro" id="IPR040976">
    <property type="entry name" value="Pkinase_fungal"/>
</dbReference>
<dbReference type="AlphaFoldDB" id="A0A9P8VTT2"/>
<dbReference type="OrthoDB" id="5584477at2759"/>
<dbReference type="EMBL" id="JAGPYM010000051">
    <property type="protein sequence ID" value="KAH6871708.1"/>
    <property type="molecule type" value="Genomic_DNA"/>
</dbReference>
<evidence type="ECO:0000313" key="4">
    <source>
        <dbReference type="Proteomes" id="UP000777438"/>
    </source>
</evidence>
<dbReference type="Pfam" id="PF17667">
    <property type="entry name" value="Pkinase_fungal"/>
    <property type="match status" value="1"/>
</dbReference>
<keyword evidence="4" id="KW-1185">Reference proteome</keyword>
<evidence type="ECO:0000313" key="3">
    <source>
        <dbReference type="EMBL" id="KAH6871708.1"/>
    </source>
</evidence>
<protein>
    <recommendedName>
        <fullName evidence="2">Fungal-type protein kinase domain-containing protein</fullName>
    </recommendedName>
</protein>
<evidence type="ECO:0000256" key="1">
    <source>
        <dbReference type="SAM" id="MobiDB-lite"/>
    </source>
</evidence>
<organism evidence="3 4">
    <name type="scientific">Thelonectria olida</name>
    <dbReference type="NCBI Taxonomy" id="1576542"/>
    <lineage>
        <taxon>Eukaryota</taxon>
        <taxon>Fungi</taxon>
        <taxon>Dikarya</taxon>
        <taxon>Ascomycota</taxon>
        <taxon>Pezizomycotina</taxon>
        <taxon>Sordariomycetes</taxon>
        <taxon>Hypocreomycetidae</taxon>
        <taxon>Hypocreales</taxon>
        <taxon>Nectriaceae</taxon>
        <taxon>Thelonectria</taxon>
    </lineage>
</organism>
<evidence type="ECO:0000259" key="2">
    <source>
        <dbReference type="Pfam" id="PF17667"/>
    </source>
</evidence>
<dbReference type="Proteomes" id="UP000777438">
    <property type="component" value="Unassembled WGS sequence"/>
</dbReference>
<name>A0A9P8VTT2_9HYPO</name>
<reference evidence="3 4" key="1">
    <citation type="journal article" date="2021" name="Nat. Commun.">
        <title>Genetic determinants of endophytism in the Arabidopsis root mycobiome.</title>
        <authorList>
            <person name="Mesny F."/>
            <person name="Miyauchi S."/>
            <person name="Thiergart T."/>
            <person name="Pickel B."/>
            <person name="Atanasova L."/>
            <person name="Karlsson M."/>
            <person name="Huettel B."/>
            <person name="Barry K.W."/>
            <person name="Haridas S."/>
            <person name="Chen C."/>
            <person name="Bauer D."/>
            <person name="Andreopoulos W."/>
            <person name="Pangilinan J."/>
            <person name="LaButti K."/>
            <person name="Riley R."/>
            <person name="Lipzen A."/>
            <person name="Clum A."/>
            <person name="Drula E."/>
            <person name="Henrissat B."/>
            <person name="Kohler A."/>
            <person name="Grigoriev I.V."/>
            <person name="Martin F.M."/>
            <person name="Hacquard S."/>
        </authorList>
    </citation>
    <scope>NUCLEOTIDE SEQUENCE [LARGE SCALE GENOMIC DNA]</scope>
    <source>
        <strain evidence="3 4">MPI-CAGE-CH-0241</strain>
    </source>
</reference>
<comment type="caution">
    <text evidence="3">The sequence shown here is derived from an EMBL/GenBank/DDBJ whole genome shotgun (WGS) entry which is preliminary data.</text>
</comment>
<proteinExistence type="predicted"/>
<accession>A0A9P8VTT2</accession>
<sequence>MGMAGHHCRGPPQTGITKATNYRPGRPMLPSSASASSVSRKGRSSSAGVKRPSSGTDAALPPSKRSCSVSPTKASVEVLPNRVHRRVILRDYGKPIYKASSRVALLAAPSSQGHLYKQPIQPNQKKVQSKEITLL</sequence>
<feature type="region of interest" description="Disordered" evidence="1">
    <location>
        <begin position="1"/>
        <end position="73"/>
    </location>
</feature>
<feature type="compositionally biased region" description="Low complexity" evidence="1">
    <location>
        <begin position="31"/>
        <end position="51"/>
    </location>
</feature>
<feature type="domain" description="Fungal-type protein kinase" evidence="2">
    <location>
        <begin position="45"/>
        <end position="108"/>
    </location>
</feature>
<gene>
    <name evidence="3" type="ORF">B0T10DRAFT_259811</name>
</gene>